<keyword evidence="3 6" id="KW-0812">Transmembrane</keyword>
<dbReference type="EMBL" id="AYZB01000058">
    <property type="protein sequence ID" value="KRM21019.1"/>
    <property type="molecule type" value="Genomic_DNA"/>
</dbReference>
<dbReference type="PANTHER" id="PTHR30213">
    <property type="entry name" value="INNER MEMBRANE PROTEIN YHJD"/>
    <property type="match status" value="1"/>
</dbReference>
<dbReference type="Pfam" id="PF03631">
    <property type="entry name" value="Virul_fac_BrkB"/>
    <property type="match status" value="1"/>
</dbReference>
<protein>
    <submittedName>
        <fullName evidence="7">Uncharacterized protein</fullName>
    </submittedName>
</protein>
<dbReference type="PIRSF" id="PIRSF035875">
    <property type="entry name" value="RNase_BN"/>
    <property type="match status" value="1"/>
</dbReference>
<feature type="transmembrane region" description="Helical" evidence="6">
    <location>
        <begin position="222"/>
        <end position="244"/>
    </location>
</feature>
<evidence type="ECO:0000256" key="5">
    <source>
        <dbReference type="ARBA" id="ARBA00023136"/>
    </source>
</evidence>
<evidence type="ECO:0000256" key="3">
    <source>
        <dbReference type="ARBA" id="ARBA00022692"/>
    </source>
</evidence>
<feature type="transmembrane region" description="Helical" evidence="6">
    <location>
        <begin position="104"/>
        <end position="124"/>
    </location>
</feature>
<reference evidence="7 8" key="1">
    <citation type="journal article" date="2015" name="Genome Announc.">
        <title>Expanding the biotechnology potential of lactobacilli through comparative genomics of 213 strains and associated genera.</title>
        <authorList>
            <person name="Sun Z."/>
            <person name="Harris H.M."/>
            <person name="McCann A."/>
            <person name="Guo C."/>
            <person name="Argimon S."/>
            <person name="Zhang W."/>
            <person name="Yang X."/>
            <person name="Jeffery I.B."/>
            <person name="Cooney J.C."/>
            <person name="Kagawa T.F."/>
            <person name="Liu W."/>
            <person name="Song Y."/>
            <person name="Salvetti E."/>
            <person name="Wrobel A."/>
            <person name="Rasinkangas P."/>
            <person name="Parkhill J."/>
            <person name="Rea M.C."/>
            <person name="O'Sullivan O."/>
            <person name="Ritari J."/>
            <person name="Douillard F.P."/>
            <person name="Paul Ross R."/>
            <person name="Yang R."/>
            <person name="Briner A.E."/>
            <person name="Felis G.E."/>
            <person name="de Vos W.M."/>
            <person name="Barrangou R."/>
            <person name="Klaenhammer T.R."/>
            <person name="Caufield P.W."/>
            <person name="Cui Y."/>
            <person name="Zhang H."/>
            <person name="O'Toole P.W."/>
        </authorList>
    </citation>
    <scope>NUCLEOTIDE SEQUENCE [LARGE SCALE GENOMIC DNA]</scope>
    <source>
        <strain evidence="7 8">DSM 20719</strain>
    </source>
</reference>
<feature type="transmembrane region" description="Helical" evidence="6">
    <location>
        <begin position="256"/>
        <end position="284"/>
    </location>
</feature>
<proteinExistence type="predicted"/>
<keyword evidence="4 6" id="KW-1133">Transmembrane helix</keyword>
<organism evidence="7 8">
    <name type="scientific">Latilactobacillus graminis DSM 20719</name>
    <dbReference type="NCBI Taxonomy" id="1423752"/>
    <lineage>
        <taxon>Bacteria</taxon>
        <taxon>Bacillati</taxon>
        <taxon>Bacillota</taxon>
        <taxon>Bacilli</taxon>
        <taxon>Lactobacillales</taxon>
        <taxon>Lactobacillaceae</taxon>
        <taxon>Latilactobacillus</taxon>
    </lineage>
</organism>
<evidence type="ECO:0000256" key="4">
    <source>
        <dbReference type="ARBA" id="ARBA00022989"/>
    </source>
</evidence>
<feature type="transmembrane region" description="Helical" evidence="6">
    <location>
        <begin position="45"/>
        <end position="67"/>
    </location>
</feature>
<keyword evidence="5 6" id="KW-0472">Membrane</keyword>
<comment type="caution">
    <text evidence="7">The sequence shown here is derived from an EMBL/GenBank/DDBJ whole genome shotgun (WGS) entry which is preliminary data.</text>
</comment>
<dbReference type="NCBIfam" id="TIGR00765">
    <property type="entry name" value="yihY_not_rbn"/>
    <property type="match status" value="1"/>
</dbReference>
<feature type="transmembrane region" description="Helical" evidence="6">
    <location>
        <begin position="188"/>
        <end position="210"/>
    </location>
</feature>
<feature type="transmembrane region" description="Helical" evidence="6">
    <location>
        <begin position="145"/>
        <end position="168"/>
    </location>
</feature>
<dbReference type="PANTHER" id="PTHR30213:SF0">
    <property type="entry name" value="UPF0761 MEMBRANE PROTEIN YIHY"/>
    <property type="match status" value="1"/>
</dbReference>
<keyword evidence="2" id="KW-1003">Cell membrane</keyword>
<dbReference type="GO" id="GO:0005886">
    <property type="term" value="C:plasma membrane"/>
    <property type="evidence" value="ECO:0007669"/>
    <property type="project" value="UniProtKB-SubCell"/>
</dbReference>
<dbReference type="AlphaFoldDB" id="A0AA89HZL2"/>
<dbReference type="InterPro" id="IPR017039">
    <property type="entry name" value="Virul_fac_BrkB"/>
</dbReference>
<comment type="subcellular location">
    <subcellularLocation>
        <location evidence="1">Cell membrane</location>
        <topology evidence="1">Multi-pass membrane protein</topology>
    </subcellularLocation>
</comment>
<evidence type="ECO:0000256" key="2">
    <source>
        <dbReference type="ARBA" id="ARBA00022475"/>
    </source>
</evidence>
<evidence type="ECO:0000313" key="8">
    <source>
        <dbReference type="Proteomes" id="UP000050823"/>
    </source>
</evidence>
<evidence type="ECO:0000256" key="1">
    <source>
        <dbReference type="ARBA" id="ARBA00004651"/>
    </source>
</evidence>
<evidence type="ECO:0000256" key="6">
    <source>
        <dbReference type="SAM" id="Phobius"/>
    </source>
</evidence>
<dbReference type="RefSeq" id="WP_057908613.1">
    <property type="nucleotide sequence ID" value="NZ_AYZB01000058.1"/>
</dbReference>
<gene>
    <name evidence="7" type="ORF">FC90_GL001554</name>
</gene>
<evidence type="ECO:0000313" key="7">
    <source>
        <dbReference type="EMBL" id="KRM21019.1"/>
    </source>
</evidence>
<dbReference type="Proteomes" id="UP000050823">
    <property type="component" value="Unassembled WGS sequence"/>
</dbReference>
<accession>A0AA89HZL2</accession>
<name>A0AA89HZL2_9LACO</name>
<sequence>MTIENQDQVPVFKQHLSRRKKIIALVQLMARRSSEANIGDNSKVIAYYSLLSVFPLLIVIGNILPYFQLDVMSVADYVQSAIPPTIFDKIMPILQSLLKKRNEGLLSVGILGTLWAASRGINALKNSINRAYRVEKMQNFILKRLISLGSTLLLLLLLVGLIVVFTFGQQMLELAAPIFNIPTAYVDIFSSLKWPVTGIALFLILIFIYYFVPSVKMRLRSVLPGAVLTMIGWLILAQTFSLYMRYFGTSWNSYGAIGAVIILLLWLNYAATILMVGAVLNVVIAEALHGPMNPSHGKVHDFIARRRD</sequence>